<organism evidence="1 2">
    <name type="scientific">Desulfoluna limicola</name>
    <dbReference type="NCBI Taxonomy" id="2810562"/>
    <lineage>
        <taxon>Bacteria</taxon>
        <taxon>Pseudomonadati</taxon>
        <taxon>Thermodesulfobacteriota</taxon>
        <taxon>Desulfobacteria</taxon>
        <taxon>Desulfobacterales</taxon>
        <taxon>Desulfolunaceae</taxon>
        <taxon>Desulfoluna</taxon>
    </lineage>
</organism>
<evidence type="ECO:0000313" key="1">
    <source>
        <dbReference type="EMBL" id="BCS96160.1"/>
    </source>
</evidence>
<protein>
    <submittedName>
        <fullName evidence="1">Uncharacterized protein</fullName>
    </submittedName>
</protein>
<dbReference type="Proteomes" id="UP001320148">
    <property type="component" value="Chromosome"/>
</dbReference>
<gene>
    <name evidence="1" type="ORF">DSLASN_17920</name>
</gene>
<name>A0ABN6F3K1_9BACT</name>
<reference evidence="1 2" key="1">
    <citation type="submission" date="2021-02" db="EMBL/GenBank/DDBJ databases">
        <title>Complete genome of Desulfoluna sp. strain ASN36.</title>
        <authorList>
            <person name="Takahashi A."/>
            <person name="Kojima H."/>
            <person name="Fukui M."/>
        </authorList>
    </citation>
    <scope>NUCLEOTIDE SEQUENCE [LARGE SCALE GENOMIC DNA]</scope>
    <source>
        <strain evidence="1 2">ASN36</strain>
    </source>
</reference>
<keyword evidence="2" id="KW-1185">Reference proteome</keyword>
<proteinExistence type="predicted"/>
<accession>A0ABN6F3K1</accession>
<evidence type="ECO:0000313" key="2">
    <source>
        <dbReference type="Proteomes" id="UP001320148"/>
    </source>
</evidence>
<dbReference type="EMBL" id="AP024488">
    <property type="protein sequence ID" value="BCS96160.1"/>
    <property type="molecule type" value="Genomic_DNA"/>
</dbReference>
<sequence length="64" mass="6704">MSIGPVTVWGVGVDGQNAPGCRVILSNVTIAITNNILNLPENESVGQVGPWLCARLPGLRGFCK</sequence>